<dbReference type="CDD" id="cd02035">
    <property type="entry name" value="ArsA"/>
    <property type="match status" value="1"/>
</dbReference>
<dbReference type="PANTHER" id="PTHR10803:SF26">
    <property type="entry name" value="ANION TRANSPORTER ATPASE-RELATED"/>
    <property type="match status" value="1"/>
</dbReference>
<dbReference type="Gene3D" id="3.40.50.300">
    <property type="entry name" value="P-loop containing nucleotide triphosphate hydrolases"/>
    <property type="match status" value="1"/>
</dbReference>
<dbReference type="OrthoDB" id="5490584at2"/>
<sequence>MSVARRLEGKRVCIVAGSGGVGKTTTSAAIALGLAAEGKRVAVVTIDPARRLASALGLEELGNEPHRVDPALFAQAGVEVRGELWAMMLDAKRTFDELIERLSPDERTRREILDNRIYQELSGAVAGTQEFTAIAKLYELDRDGNYDVVILDTPPSRNALDFLDAPDRLTSFFEGRALKLFLAPSGLAAKVAARGTGVVFSVLKRVTGVDLLQDLSVFFRALGGIIDGFTERASGVKALLADPGTTFLIVTSPQREPVDEAIFFRGKLDEARMPFGGLIVNRVTPGAGDEEVDVPALTASLTEGLGGSLAGKVAKTYAEAQALARRDRRAIARLQEELRVSDPVLVPQLDGDVHDIGGLARVQQHLFASDAERERLLAQAAGLA</sequence>
<dbReference type="Pfam" id="PF02374">
    <property type="entry name" value="ArsA_ATPase"/>
    <property type="match status" value="1"/>
</dbReference>
<dbReference type="AlphaFoldDB" id="A0A2T4UML2"/>
<dbReference type="GO" id="GO:0016887">
    <property type="term" value="F:ATP hydrolysis activity"/>
    <property type="evidence" value="ECO:0007669"/>
    <property type="project" value="InterPro"/>
</dbReference>
<reference evidence="2 3" key="1">
    <citation type="submission" date="2018-03" db="EMBL/GenBank/DDBJ databases">
        <title>Aquarubrobacter algicola gen. nov., sp. nov., a novel actinobacterium isolated from shallow eutrophic lake during the end of cyanobacterial harmful algal blooms.</title>
        <authorList>
            <person name="Chun S.J."/>
        </authorList>
    </citation>
    <scope>NUCLEOTIDE SEQUENCE [LARGE SCALE GENOMIC DNA]</scope>
    <source>
        <strain evidence="2 3">Seoho-28</strain>
    </source>
</reference>
<evidence type="ECO:0000313" key="2">
    <source>
        <dbReference type="EMBL" id="PTL60487.1"/>
    </source>
</evidence>
<evidence type="ECO:0000259" key="1">
    <source>
        <dbReference type="SMART" id="SM00382"/>
    </source>
</evidence>
<dbReference type="InterPro" id="IPR016300">
    <property type="entry name" value="ATPase_ArsA/GET3"/>
</dbReference>
<name>A0A2T4UML2_9ACTN</name>
<dbReference type="SUPFAM" id="SSF52540">
    <property type="entry name" value="P-loop containing nucleoside triphosphate hydrolases"/>
    <property type="match status" value="1"/>
</dbReference>
<gene>
    <name evidence="2" type="ORF">C7Y72_12970</name>
</gene>
<dbReference type="InterPro" id="IPR025723">
    <property type="entry name" value="ArsA/GET3_ATPase-like"/>
</dbReference>
<dbReference type="GO" id="GO:0005524">
    <property type="term" value="F:ATP binding"/>
    <property type="evidence" value="ECO:0007669"/>
    <property type="project" value="InterPro"/>
</dbReference>
<dbReference type="SMART" id="SM00382">
    <property type="entry name" value="AAA"/>
    <property type="match status" value="1"/>
</dbReference>
<protein>
    <submittedName>
        <fullName evidence="2">Gliding motility protein</fullName>
    </submittedName>
</protein>
<dbReference type="EMBL" id="PYYB01000001">
    <property type="protein sequence ID" value="PTL60487.1"/>
    <property type="molecule type" value="Genomic_DNA"/>
</dbReference>
<dbReference type="RefSeq" id="WP_107569154.1">
    <property type="nucleotide sequence ID" value="NZ_PYYB01000001.1"/>
</dbReference>
<feature type="domain" description="AAA+ ATPase" evidence="1">
    <location>
        <begin position="8"/>
        <end position="274"/>
    </location>
</feature>
<dbReference type="InterPro" id="IPR003593">
    <property type="entry name" value="AAA+_ATPase"/>
</dbReference>
<keyword evidence="3" id="KW-1185">Reference proteome</keyword>
<dbReference type="PANTHER" id="PTHR10803">
    <property type="entry name" value="ARSENICAL PUMP-DRIVING ATPASE ARSENITE-TRANSLOCATING ATPASE"/>
    <property type="match status" value="1"/>
</dbReference>
<accession>A0A2T4UML2</accession>
<dbReference type="InterPro" id="IPR027417">
    <property type="entry name" value="P-loop_NTPase"/>
</dbReference>
<dbReference type="Proteomes" id="UP000240739">
    <property type="component" value="Unassembled WGS sequence"/>
</dbReference>
<evidence type="ECO:0000313" key="3">
    <source>
        <dbReference type="Proteomes" id="UP000240739"/>
    </source>
</evidence>
<comment type="caution">
    <text evidence="2">The sequence shown here is derived from an EMBL/GenBank/DDBJ whole genome shotgun (WGS) entry which is preliminary data.</text>
</comment>
<organism evidence="2 3">
    <name type="scientific">Paraconexibacter algicola</name>
    <dbReference type="NCBI Taxonomy" id="2133960"/>
    <lineage>
        <taxon>Bacteria</taxon>
        <taxon>Bacillati</taxon>
        <taxon>Actinomycetota</taxon>
        <taxon>Thermoleophilia</taxon>
        <taxon>Solirubrobacterales</taxon>
        <taxon>Paraconexibacteraceae</taxon>
        <taxon>Paraconexibacter</taxon>
    </lineage>
</organism>
<proteinExistence type="predicted"/>